<dbReference type="InterPro" id="IPR011990">
    <property type="entry name" value="TPR-like_helical_dom_sf"/>
</dbReference>
<keyword evidence="1" id="KW-0802">TPR repeat</keyword>
<dbReference type="SUPFAM" id="SSF48452">
    <property type="entry name" value="TPR-like"/>
    <property type="match status" value="4"/>
</dbReference>
<feature type="repeat" description="TPR" evidence="1">
    <location>
        <begin position="268"/>
        <end position="301"/>
    </location>
</feature>
<dbReference type="AlphaFoldDB" id="A0A532V8L3"/>
<dbReference type="InterPro" id="IPR019734">
    <property type="entry name" value="TPR_rpt"/>
</dbReference>
<dbReference type="PANTHER" id="PTHR12558:SF13">
    <property type="entry name" value="CELL DIVISION CYCLE PROTEIN 27 HOMOLOG"/>
    <property type="match status" value="1"/>
</dbReference>
<gene>
    <name evidence="2" type="ORF">CEE36_03815</name>
</gene>
<evidence type="ECO:0000256" key="1">
    <source>
        <dbReference type="PROSITE-ProRule" id="PRU00339"/>
    </source>
</evidence>
<dbReference type="PROSITE" id="PS50005">
    <property type="entry name" value="TPR"/>
    <property type="match status" value="1"/>
</dbReference>
<evidence type="ECO:0008006" key="4">
    <source>
        <dbReference type="Google" id="ProtNLM"/>
    </source>
</evidence>
<dbReference type="SMART" id="SM00028">
    <property type="entry name" value="TPR"/>
    <property type="match status" value="5"/>
</dbReference>
<protein>
    <recommendedName>
        <fullName evidence="4">Outer membrane lipoprotein BamD-like domain-containing protein</fullName>
    </recommendedName>
</protein>
<reference evidence="2 3" key="1">
    <citation type="submission" date="2017-06" db="EMBL/GenBank/DDBJ databases">
        <title>Novel microbial phyla capable of carbon fixation and sulfur reduction in deep-sea sediments.</title>
        <authorList>
            <person name="Huang J."/>
            <person name="Baker B."/>
            <person name="Wang Y."/>
        </authorList>
    </citation>
    <scope>NUCLEOTIDE SEQUENCE [LARGE SCALE GENOMIC DNA]</scope>
    <source>
        <strain evidence="2">B3_TA06</strain>
    </source>
</reference>
<evidence type="ECO:0000313" key="2">
    <source>
        <dbReference type="EMBL" id="TKJ43472.1"/>
    </source>
</evidence>
<accession>A0A532V8L3</accession>
<dbReference type="Gene3D" id="1.25.40.10">
    <property type="entry name" value="Tetratricopeptide repeat domain"/>
    <property type="match status" value="5"/>
</dbReference>
<dbReference type="Proteomes" id="UP000317778">
    <property type="component" value="Unassembled WGS sequence"/>
</dbReference>
<organism evidence="2 3">
    <name type="scientific">candidate division TA06 bacterium B3_TA06</name>
    <dbReference type="NCBI Taxonomy" id="2012487"/>
    <lineage>
        <taxon>Bacteria</taxon>
        <taxon>Bacteria division TA06</taxon>
    </lineage>
</organism>
<proteinExistence type="predicted"/>
<dbReference type="EMBL" id="NJBO01000004">
    <property type="protein sequence ID" value="TKJ43472.1"/>
    <property type="molecule type" value="Genomic_DNA"/>
</dbReference>
<dbReference type="PANTHER" id="PTHR12558">
    <property type="entry name" value="CELL DIVISION CYCLE 16,23,27"/>
    <property type="match status" value="1"/>
</dbReference>
<dbReference type="Pfam" id="PF13174">
    <property type="entry name" value="TPR_6"/>
    <property type="match status" value="2"/>
</dbReference>
<comment type="caution">
    <text evidence="2">The sequence shown here is derived from an EMBL/GenBank/DDBJ whole genome shotgun (WGS) entry which is preliminary data.</text>
</comment>
<evidence type="ECO:0000313" key="3">
    <source>
        <dbReference type="Proteomes" id="UP000317778"/>
    </source>
</evidence>
<name>A0A532V8L3_UNCT6</name>
<sequence length="896" mass="103978">MKKLVAFLAILVVVGGLFADKFMDDYEAAERLLTQKNYEQAYRFYNGLIRESASRGFAAEIKYRTTQCAYNLGRFEVAISLLEKILNEDIPADARYAYLEPQVKFSLGLCYFQIGEDQRAQRYLDEAAELGGMGIADYLIRMDYKTAYDHLKDKEYPVDKLFLARSLINSRDPEFSSDIRFILTQLSEDVALEELVDFSRAEMQFFDQDYATSKHVFRDFMTKYPQTALRPYAEYYLACSYFHDGEHRYAIDLLGKLTDPNTNRVLAAHAFFIRGEAYKELELPDSAISSFENARIVAPNSMVDFYTTYRLYEIYREEYKEKGDEVALSMAKREAKRMGEIALRGREMRHMENLSRYVRGNIEFDQNQYTEALNYYREVTINAPSPDYATEEELLVYEAAMTMELLALNRQDNRESYNAAMTMPYTYFTIFKRDSVALDYGGDLRAYLLYNQADATYYSSYVRGEIRNTKRREQAREKYQEILDKYPDSYMSTLVKVALAWYKLEAGEGYYDAALAEFDALTNRDSPTATTKTDALVLAAYGQALAYFYKGDFGNAGAWFLNEEEYRNGLRVTVNREDASEHVRYNEIADSLIDRSLYWRATCFEALNAYGDALDIYQHIADAYPDREKAGDAWRKIIEFNLRGGRVDDAVSATEEVKSRMTVNPRVYKETYGYGLASLFDHYQRAGDEATAEVYAKKLVSELGTTEPIEGLYYRQAMEDTSVANIGDLRVRIEMIRARNPRSTYLPDPLFLLSLLLIEDESFDEAKEVLVELKNWPDISATRDRMPDISYQLARVHFQTEKYEDAITGFESWTRYYERGETARTDLAPFVYYFLGLSYFNLGEGVEGKPQVRIDHYRRALKSFEVIKESYSDSDFYTDNAETVDRFISQCKRNIH</sequence>